<dbReference type="AlphaFoldDB" id="A0A0A9HXQ9"/>
<reference evidence="3" key="1">
    <citation type="submission" date="2014-09" db="EMBL/GenBank/DDBJ databases">
        <authorList>
            <person name="Magalhaes I.L.F."/>
            <person name="Oliveira U."/>
            <person name="Santos F.R."/>
            <person name="Vidigal T.H.D.A."/>
            <person name="Brescovit A.D."/>
            <person name="Santos A.J."/>
        </authorList>
    </citation>
    <scope>NUCLEOTIDE SEQUENCE</scope>
    <source>
        <tissue evidence="3">Shoot tissue taken approximately 20 cm above the soil surface</tissue>
    </source>
</reference>
<sequence length="103" mass="11204">MAKAAVAGMEARLEVVTREALTAKTSEEMATASAGALLQENKPSRKVKSQAVEGGVTLTVEEYDELSRRARETEEVAGKRVIEAVKLIKEANARTRRCGAWRS</sequence>
<dbReference type="GO" id="GO:0005829">
    <property type="term" value="C:cytosol"/>
    <property type="evidence" value="ECO:0007669"/>
    <property type="project" value="TreeGrafter"/>
</dbReference>
<comment type="similarity">
    <text evidence="1">Belongs to the WEB family.</text>
</comment>
<accession>A0A0A9HXQ9</accession>
<dbReference type="GO" id="GO:0009904">
    <property type="term" value="P:chloroplast accumulation movement"/>
    <property type="evidence" value="ECO:0007669"/>
    <property type="project" value="TreeGrafter"/>
</dbReference>
<organism evidence="3">
    <name type="scientific">Arundo donax</name>
    <name type="common">Giant reed</name>
    <name type="synonym">Donax arundinaceus</name>
    <dbReference type="NCBI Taxonomy" id="35708"/>
    <lineage>
        <taxon>Eukaryota</taxon>
        <taxon>Viridiplantae</taxon>
        <taxon>Streptophyta</taxon>
        <taxon>Embryophyta</taxon>
        <taxon>Tracheophyta</taxon>
        <taxon>Spermatophyta</taxon>
        <taxon>Magnoliopsida</taxon>
        <taxon>Liliopsida</taxon>
        <taxon>Poales</taxon>
        <taxon>Poaceae</taxon>
        <taxon>PACMAD clade</taxon>
        <taxon>Arundinoideae</taxon>
        <taxon>Arundineae</taxon>
        <taxon>Arundo</taxon>
    </lineage>
</organism>
<dbReference type="GO" id="GO:0009903">
    <property type="term" value="P:chloroplast avoidance movement"/>
    <property type="evidence" value="ECO:0007669"/>
    <property type="project" value="TreeGrafter"/>
</dbReference>
<evidence type="ECO:0000256" key="2">
    <source>
        <dbReference type="ARBA" id="ARBA00023054"/>
    </source>
</evidence>
<proteinExistence type="inferred from homology"/>
<dbReference type="PANTHER" id="PTHR32054">
    <property type="entry name" value="HEAVY CHAIN, PUTATIVE, EXPRESSED-RELATED-RELATED"/>
    <property type="match status" value="1"/>
</dbReference>
<dbReference type="EMBL" id="GBRH01160203">
    <property type="protein sequence ID" value="JAE37693.1"/>
    <property type="molecule type" value="Transcribed_RNA"/>
</dbReference>
<reference evidence="3" key="2">
    <citation type="journal article" date="2015" name="Data Brief">
        <title>Shoot transcriptome of the giant reed, Arundo donax.</title>
        <authorList>
            <person name="Barrero R.A."/>
            <person name="Guerrero F.D."/>
            <person name="Moolhuijzen P."/>
            <person name="Goolsby J.A."/>
            <person name="Tidwell J."/>
            <person name="Bellgard S.E."/>
            <person name="Bellgard M.I."/>
        </authorList>
    </citation>
    <scope>NUCLEOTIDE SEQUENCE</scope>
    <source>
        <tissue evidence="3">Shoot tissue taken approximately 20 cm above the soil surface</tissue>
    </source>
</reference>
<dbReference type="InterPro" id="IPR008545">
    <property type="entry name" value="Web"/>
</dbReference>
<keyword evidence="2" id="KW-0175">Coiled coil</keyword>
<evidence type="ECO:0000313" key="3">
    <source>
        <dbReference type="EMBL" id="JAE37693.1"/>
    </source>
</evidence>
<dbReference type="Pfam" id="PF05701">
    <property type="entry name" value="WEMBL"/>
    <property type="match status" value="1"/>
</dbReference>
<dbReference type="PANTHER" id="PTHR32054:SF6">
    <property type="entry name" value="PROTEIN WEAK CHLOROPLAST MOVEMENT UNDER BLUE LIGHT 1"/>
    <property type="match status" value="1"/>
</dbReference>
<protein>
    <submittedName>
        <fullName evidence="3">Uncharacterized protein</fullName>
    </submittedName>
</protein>
<name>A0A0A9HXQ9_ARUDO</name>
<evidence type="ECO:0000256" key="1">
    <source>
        <dbReference type="ARBA" id="ARBA00005485"/>
    </source>
</evidence>